<dbReference type="CDD" id="cd00118">
    <property type="entry name" value="LysM"/>
    <property type="match status" value="1"/>
</dbReference>
<reference evidence="3 4" key="1">
    <citation type="submission" date="2018-11" db="EMBL/GenBank/DDBJ databases">
        <title>Trebonia kvetii gen.nov., sp.nov., a novel acidophilic actinobacterium, and proposal of the new actinobacterial family Treboniaceae fam. nov.</title>
        <authorList>
            <person name="Rapoport D."/>
            <person name="Sagova-Mareckova M."/>
            <person name="Sedlacek I."/>
            <person name="Provaznik J."/>
            <person name="Kralova S."/>
            <person name="Pavlinic D."/>
            <person name="Benes V."/>
            <person name="Kopecky J."/>
        </authorList>
    </citation>
    <scope>NUCLEOTIDE SEQUENCE [LARGE SCALE GENOMIC DNA]</scope>
    <source>
        <strain evidence="3 4">15Tr583</strain>
    </source>
</reference>
<evidence type="ECO:0000313" key="4">
    <source>
        <dbReference type="Proteomes" id="UP000460272"/>
    </source>
</evidence>
<dbReference type="InterPro" id="IPR036779">
    <property type="entry name" value="LysM_dom_sf"/>
</dbReference>
<organism evidence="3 4">
    <name type="scientific">Trebonia kvetii</name>
    <dbReference type="NCBI Taxonomy" id="2480626"/>
    <lineage>
        <taxon>Bacteria</taxon>
        <taxon>Bacillati</taxon>
        <taxon>Actinomycetota</taxon>
        <taxon>Actinomycetes</taxon>
        <taxon>Streptosporangiales</taxon>
        <taxon>Treboniaceae</taxon>
        <taxon>Trebonia</taxon>
    </lineage>
</organism>
<dbReference type="SUPFAM" id="SSF54106">
    <property type="entry name" value="LysM domain"/>
    <property type="match status" value="1"/>
</dbReference>
<feature type="region of interest" description="Disordered" evidence="1">
    <location>
        <begin position="57"/>
        <end position="111"/>
    </location>
</feature>
<dbReference type="AlphaFoldDB" id="A0A6P2CB42"/>
<feature type="domain" description="LysM" evidence="2">
    <location>
        <begin position="8"/>
        <end position="53"/>
    </location>
</feature>
<dbReference type="PROSITE" id="PS51782">
    <property type="entry name" value="LYSM"/>
    <property type="match status" value="1"/>
</dbReference>
<evidence type="ECO:0000256" key="1">
    <source>
        <dbReference type="SAM" id="MobiDB-lite"/>
    </source>
</evidence>
<dbReference type="EMBL" id="RPFW01000001">
    <property type="protein sequence ID" value="TVZ06803.1"/>
    <property type="molecule type" value="Genomic_DNA"/>
</dbReference>
<evidence type="ECO:0000259" key="2">
    <source>
        <dbReference type="PROSITE" id="PS51782"/>
    </source>
</evidence>
<proteinExistence type="predicted"/>
<dbReference type="Gene3D" id="3.10.350.10">
    <property type="entry name" value="LysM domain"/>
    <property type="match status" value="1"/>
</dbReference>
<dbReference type="InterPro" id="IPR018392">
    <property type="entry name" value="LysM"/>
</dbReference>
<comment type="caution">
    <text evidence="3">The sequence shown here is derived from an EMBL/GenBank/DDBJ whole genome shotgun (WGS) entry which is preliminary data.</text>
</comment>
<dbReference type="Pfam" id="PF01476">
    <property type="entry name" value="LysM"/>
    <property type="match status" value="1"/>
</dbReference>
<evidence type="ECO:0000313" key="3">
    <source>
        <dbReference type="EMBL" id="TVZ06803.1"/>
    </source>
</evidence>
<keyword evidence="4" id="KW-1185">Reference proteome</keyword>
<feature type="compositionally biased region" description="Low complexity" evidence="1">
    <location>
        <begin position="70"/>
        <end position="110"/>
    </location>
</feature>
<accession>A0A6P2CB42</accession>
<sequence>MLSALALVAYLVQPGDTLSGIASAHNASLAAVETANSQIHNFDLIFAGQTVKIPAGPSAAHASTTQSNHTSSPASSQHTTSYSSSSGSAASTTTRAASTGSSGYSSSSLSDIPGVPSSFAACVAYRESTNLQNPAANGNAYGIIPASGYNVYGTSIAHQKQIFAELYQQYGGSPWAADGCPGT</sequence>
<gene>
    <name evidence="3" type="ORF">EAS64_05480</name>
</gene>
<dbReference type="RefSeq" id="WP_145851557.1">
    <property type="nucleotide sequence ID" value="NZ_RPFW01000001.1"/>
</dbReference>
<dbReference type="SMART" id="SM00257">
    <property type="entry name" value="LysM"/>
    <property type="match status" value="1"/>
</dbReference>
<name>A0A6P2CB42_9ACTN</name>
<dbReference type="Proteomes" id="UP000460272">
    <property type="component" value="Unassembled WGS sequence"/>
</dbReference>
<dbReference type="OrthoDB" id="1404170at2"/>
<protein>
    <submittedName>
        <fullName evidence="3">LysM domain-containing protein</fullName>
    </submittedName>
</protein>